<dbReference type="GO" id="GO:0004252">
    <property type="term" value="F:serine-type endopeptidase activity"/>
    <property type="evidence" value="ECO:0007669"/>
    <property type="project" value="InterPro"/>
</dbReference>
<dbReference type="InterPro" id="IPR034074">
    <property type="entry name" value="Y4bN_pept_dom"/>
</dbReference>
<dbReference type="Pfam" id="PF00082">
    <property type="entry name" value="Peptidase_S8"/>
    <property type="match status" value="1"/>
</dbReference>
<dbReference type="AlphaFoldDB" id="A0A3G6J8N8"/>
<dbReference type="Proteomes" id="UP000269019">
    <property type="component" value="Chromosome"/>
</dbReference>
<name>A0A3G6J8N8_9CORY</name>
<dbReference type="PANTHER" id="PTHR43806:SF11">
    <property type="entry name" value="CEREVISIN-RELATED"/>
    <property type="match status" value="1"/>
</dbReference>
<proteinExistence type="inferred from homology"/>
<dbReference type="SUPFAM" id="SSF52743">
    <property type="entry name" value="Subtilisin-like"/>
    <property type="match status" value="1"/>
</dbReference>
<dbReference type="InterPro" id="IPR000209">
    <property type="entry name" value="Peptidase_S8/S53_dom"/>
</dbReference>
<evidence type="ECO:0000313" key="7">
    <source>
        <dbReference type="EMBL" id="AZA14356.1"/>
    </source>
</evidence>
<dbReference type="EMBL" id="CP033896">
    <property type="protein sequence ID" value="AZA14356.1"/>
    <property type="molecule type" value="Genomic_DNA"/>
</dbReference>
<dbReference type="GO" id="GO:0006508">
    <property type="term" value="P:proteolysis"/>
    <property type="evidence" value="ECO:0007669"/>
    <property type="project" value="UniProtKB-KW"/>
</dbReference>
<evidence type="ECO:0000256" key="5">
    <source>
        <dbReference type="SAM" id="MobiDB-lite"/>
    </source>
</evidence>
<feature type="compositionally biased region" description="Basic and acidic residues" evidence="5">
    <location>
        <begin position="1"/>
        <end position="12"/>
    </location>
</feature>
<evidence type="ECO:0000256" key="3">
    <source>
        <dbReference type="ARBA" id="ARBA00022801"/>
    </source>
</evidence>
<comment type="similarity">
    <text evidence="1">Belongs to the peptidase S8 family.</text>
</comment>
<keyword evidence="8" id="KW-1185">Reference proteome</keyword>
<evidence type="ECO:0000256" key="1">
    <source>
        <dbReference type="ARBA" id="ARBA00011073"/>
    </source>
</evidence>
<dbReference type="Gene3D" id="3.40.50.200">
    <property type="entry name" value="Peptidase S8/S53 domain"/>
    <property type="match status" value="1"/>
</dbReference>
<organism evidence="7 8">
    <name type="scientific">Corynebacterium choanae</name>
    <dbReference type="NCBI Taxonomy" id="1862358"/>
    <lineage>
        <taxon>Bacteria</taxon>
        <taxon>Bacillati</taxon>
        <taxon>Actinomycetota</taxon>
        <taxon>Actinomycetes</taxon>
        <taxon>Mycobacteriales</taxon>
        <taxon>Corynebacteriaceae</taxon>
        <taxon>Corynebacterium</taxon>
    </lineage>
</organism>
<feature type="domain" description="Peptidase S8/S53" evidence="6">
    <location>
        <begin position="275"/>
        <end position="626"/>
    </location>
</feature>
<gene>
    <name evidence="7" type="ORF">CCHOA_09865</name>
</gene>
<protein>
    <recommendedName>
        <fullName evidence="6">Peptidase S8/S53 domain-containing protein</fullName>
    </recommendedName>
</protein>
<evidence type="ECO:0000313" key="8">
    <source>
        <dbReference type="Proteomes" id="UP000269019"/>
    </source>
</evidence>
<accession>A0A3G6J8N8</accession>
<dbReference type="PRINTS" id="PR00723">
    <property type="entry name" value="SUBTILISIN"/>
</dbReference>
<evidence type="ECO:0000259" key="6">
    <source>
        <dbReference type="Pfam" id="PF00082"/>
    </source>
</evidence>
<keyword evidence="3" id="KW-0378">Hydrolase</keyword>
<sequence length="837" mass="93883">MQGHVETKDFHRAGGGQGRSLRHVNRFDHGAKLKESTERAFVTYDKQRHEAAILSDEELRATGSIIVLEGENSTHPLKLEALTANTGGRGSRPKWCLLSVRESTGEKAETATVWVADDFRHHFLRIFEDYLNDEKKTKNGLPRNQELVANISRIRSVVLEDLWTSQGEPPKSGCKWWELWLDANSPHLADWETFIARSKLEVRTNQFRLRDRLIVWVKANWYDLQTLPFISVPLTEIREPQFIDTIEDLTLEDQAEYVEDLRDRVEHAPAERRSGSTPTVCLLDTGVFRAHILLSDSLSSDDMYSIFGGSGADVHPSGHGTAMAGLALFGSLDPLLTGTDRVTLRHRLESVRMKAGRGEKSKTPLDYGPATAEAVSLPEINQPRRSRVFCLTLSTSPDKPGEPTLWSSSVDALAVGTNVVREGDELQLLSEPDLASTRLLVVAAGNVPVYRFDYRKNSMESPIQDPAQAWNALTVGAYTELTQIPSHPQYAGWNVVAESGDISPHTRTSVDFGAPWPIKPDICMEGGNVLWDGEAMFEDRLPLLSLRSTGHRSDNELTSANATSAATAQAARLAALVWDRYPSYWPETVRGLLTHSAEWTDSMKQQVSAERTKHGRLKLLRQFGWGVPAEDAVLNSALNAVTLITQDQFVPFSGNKYSVRSFRLHPLPWPKDVLQSLGETEVRLRITLSYFVEPSASRRGWRNKYQYASHGLRFDLQGRTEDQSSFIRRVNREARGVDVGSRSHESQRWFLGERGRHLGSLHQDEWIGPGVELAHCSNIAVYPVGGWWKNNRNKDRQDLPVRYSLLVSLQTNKQAVDLYTPIATQLKVPVGIEIPTV</sequence>
<dbReference type="InterPro" id="IPR015500">
    <property type="entry name" value="Peptidase_S8_subtilisin-rel"/>
</dbReference>
<reference evidence="7 8" key="1">
    <citation type="submission" date="2018-11" db="EMBL/GenBank/DDBJ databases">
        <authorList>
            <person name="Kleinhagauer T."/>
            <person name="Glaeser S.P."/>
            <person name="Spergser J."/>
            <person name="Ruckert C."/>
            <person name="Kaempfer P."/>
            <person name="Busse H.-J."/>
        </authorList>
    </citation>
    <scope>NUCLEOTIDE SEQUENCE [LARGE SCALE GENOMIC DNA]</scope>
    <source>
        <strain evidence="7 8">200CH</strain>
    </source>
</reference>
<dbReference type="KEGG" id="ccho:CCHOA_09865"/>
<dbReference type="InterPro" id="IPR050131">
    <property type="entry name" value="Peptidase_S8_subtilisin-like"/>
</dbReference>
<dbReference type="InterPro" id="IPR036852">
    <property type="entry name" value="Peptidase_S8/S53_dom_sf"/>
</dbReference>
<keyword evidence="4" id="KW-0720">Serine protease</keyword>
<evidence type="ECO:0000256" key="2">
    <source>
        <dbReference type="ARBA" id="ARBA00022670"/>
    </source>
</evidence>
<keyword evidence="2" id="KW-0645">Protease</keyword>
<feature type="region of interest" description="Disordered" evidence="5">
    <location>
        <begin position="1"/>
        <end position="23"/>
    </location>
</feature>
<evidence type="ECO:0000256" key="4">
    <source>
        <dbReference type="ARBA" id="ARBA00022825"/>
    </source>
</evidence>
<dbReference type="CDD" id="cd04847">
    <property type="entry name" value="Peptidases_S8_Subtilisin_like_2"/>
    <property type="match status" value="1"/>
</dbReference>
<dbReference type="PANTHER" id="PTHR43806">
    <property type="entry name" value="PEPTIDASE S8"/>
    <property type="match status" value="1"/>
</dbReference>